<dbReference type="PANTHER" id="PTHR24072">
    <property type="entry name" value="RHO FAMILY GTPASE"/>
    <property type="match status" value="1"/>
</dbReference>
<feature type="region of interest" description="Disordered" evidence="6">
    <location>
        <begin position="152"/>
        <end position="182"/>
    </location>
</feature>
<feature type="compositionally biased region" description="Polar residues" evidence="6">
    <location>
        <begin position="371"/>
        <end position="391"/>
    </location>
</feature>
<gene>
    <name evidence="8" type="ORF">D9611_003267</name>
</gene>
<dbReference type="SMART" id="SM00174">
    <property type="entry name" value="RHO"/>
    <property type="match status" value="1"/>
</dbReference>
<keyword evidence="4" id="KW-0342">GTP-binding</keyword>
<evidence type="ECO:0000256" key="5">
    <source>
        <dbReference type="ARBA" id="ARBA00023136"/>
    </source>
</evidence>
<feature type="compositionally biased region" description="Polar residues" evidence="6">
    <location>
        <begin position="415"/>
        <end position="427"/>
    </location>
</feature>
<dbReference type="GO" id="GO:0007264">
    <property type="term" value="P:small GTPase-mediated signal transduction"/>
    <property type="evidence" value="ECO:0007669"/>
    <property type="project" value="InterPro"/>
</dbReference>
<dbReference type="Pfam" id="PF00071">
    <property type="entry name" value="Ras"/>
    <property type="match status" value="1"/>
</dbReference>
<evidence type="ECO:0000256" key="3">
    <source>
        <dbReference type="ARBA" id="ARBA00022741"/>
    </source>
</evidence>
<feature type="compositionally biased region" description="Polar residues" evidence="6">
    <location>
        <begin position="245"/>
        <end position="255"/>
    </location>
</feature>
<dbReference type="InterPro" id="IPR005225">
    <property type="entry name" value="Small_GTP-bd"/>
</dbReference>
<name>A0A8H5C884_9AGAR</name>
<dbReference type="PROSITE" id="PS51419">
    <property type="entry name" value="RAB"/>
    <property type="match status" value="1"/>
</dbReference>
<dbReference type="GO" id="GO:0016020">
    <property type="term" value="C:membrane"/>
    <property type="evidence" value="ECO:0007669"/>
    <property type="project" value="UniProtKB-SubCell"/>
</dbReference>
<sequence>MQAIKLFDNYSANVMVDGKTISLGLWDTAGQEDYDRLRPLSYPQTDVFLICFSLVSPPSYENWFPEISHHAPSTSIVLVGTKLDLREDPTTIEKLRERRMAPIQYSQGVAMAKDIGAVKYLECSALTQKGLKTVFDEAIRAVFLRDAPTDPGATYSMADEPNQQDLLHPSRHASKPSLDTNASGIADSTISFSAFPSPPSSIPSPIFSTAPSLSGTFGSPVRPLVPRRHQNSTSIGSRGHPEPSSAASISSTVYAPSTVRGPRSPGSALPNPNKAAPSYAWNDGASQISGISVDAAEDRLLPTSFITSLLQENKDLRKAQRRKSSASDALSGISEMTYPPPEDASRYRNFRGQPSRLGAPPSAFSPIPESAQRQSIDSDTLHSAQGYSGANPSKLAPGLASGVANANLRHEPDNHYSSPTNLPTSVSGHEKDARYGYEEEDDDSIMRYKAAFEPPMPPPAYNAATQRRPTLRNNVPEEARQSTHSFRSVAPSFISRISIPHSIRRLLYGRKSNKPLPPVPLIPDIPIAVENQYRRADEAAPITELVNRAGQLHGILEKESGSGQESIGGTYYTDTYTVGNSSDTSTYKNGQTLRTDSWQPLRRRDVNDQGTLANLSYRKYSDSYYPPGRTDSRRRCACLPKMARRVWIIIGVAVVLVLVVAIAVPVALKKKKSSAGVPKCELNRAGILCNIDATCKCTASGSQCNGLAQSIVNLIPTVNDKFSTNFTEADIYTSLWLAQGAPVRKDCADQAQLIDTGASLTADTQPERTGWAQAALLWHAIQSQDTVTAARMQTFVRQLPWSDLGTGDGPSDTNASAFTSSFAGYSYNFAAQTVSQPPTTFLKQGQANDVQNARAGPKAQAALDRMYTYALASSTQRETALENYWTTTLSQRAQDLNTFKAMLSASPILLPFNGSSSNIQPLYSSSSLLFPPPLACYPGLSTELMSQVSTFEKSVFNLDSPASASNFDVACFPDRPIYGILDLLRLRLPFMENRAWLPRQAAVLKAEALPRIVVYVNEMLSTTFPGSTPRAKFTSSELDPRTFGTLNLPNHVILKFLSLMPVDTAKLLAEFLVTSSGKPPVPPVPTSALFKALSTVPPLEVAIFGNVGPTDLSGTVSSFMTASGSFFFGTEAGNAMRNWAITTAKGSVAWAENSTAPRIVRDGSLADATLAQAWQAVADRLGASNIGLSNLTTSFETTQKFSSN</sequence>
<evidence type="ECO:0000313" key="9">
    <source>
        <dbReference type="Proteomes" id="UP000541558"/>
    </source>
</evidence>
<dbReference type="FunFam" id="3.40.50.300:FF:002060">
    <property type="entry name" value="Rho family GTPase"/>
    <property type="match status" value="1"/>
</dbReference>
<dbReference type="GO" id="GO:0003924">
    <property type="term" value="F:GTPase activity"/>
    <property type="evidence" value="ECO:0007669"/>
    <property type="project" value="InterPro"/>
</dbReference>
<feature type="region of interest" description="Disordered" evidence="6">
    <location>
        <begin position="316"/>
        <end position="429"/>
    </location>
</feature>
<reference evidence="8 9" key="1">
    <citation type="journal article" date="2020" name="ISME J.">
        <title>Uncovering the hidden diversity of litter-decomposition mechanisms in mushroom-forming fungi.</title>
        <authorList>
            <person name="Floudas D."/>
            <person name="Bentzer J."/>
            <person name="Ahren D."/>
            <person name="Johansson T."/>
            <person name="Persson P."/>
            <person name="Tunlid A."/>
        </authorList>
    </citation>
    <scope>NUCLEOTIDE SEQUENCE [LARGE SCALE GENOMIC DNA]</scope>
    <source>
        <strain evidence="8 9">CBS 175.51</strain>
    </source>
</reference>
<dbReference type="PRINTS" id="PR00449">
    <property type="entry name" value="RASTRNSFRMNG"/>
</dbReference>
<keyword evidence="3" id="KW-0547">Nucleotide-binding</keyword>
<dbReference type="InterPro" id="IPR001806">
    <property type="entry name" value="Small_GTPase"/>
</dbReference>
<dbReference type="InterPro" id="IPR027417">
    <property type="entry name" value="P-loop_NTPase"/>
</dbReference>
<dbReference type="SUPFAM" id="SSF52540">
    <property type="entry name" value="P-loop containing nucleoside triphosphate hydrolases"/>
    <property type="match status" value="1"/>
</dbReference>
<dbReference type="AlphaFoldDB" id="A0A8H5C884"/>
<dbReference type="PROSITE" id="PS51420">
    <property type="entry name" value="RHO"/>
    <property type="match status" value="1"/>
</dbReference>
<dbReference type="Proteomes" id="UP000541558">
    <property type="component" value="Unassembled WGS sequence"/>
</dbReference>
<evidence type="ECO:0000256" key="6">
    <source>
        <dbReference type="SAM" id="MobiDB-lite"/>
    </source>
</evidence>
<accession>A0A8H5C884</accession>
<keyword evidence="7" id="KW-0812">Transmembrane</keyword>
<feature type="region of interest" description="Disordered" evidence="6">
    <location>
        <begin position="218"/>
        <end position="275"/>
    </location>
</feature>
<evidence type="ECO:0000256" key="7">
    <source>
        <dbReference type="SAM" id="Phobius"/>
    </source>
</evidence>
<keyword evidence="2" id="KW-0488">Methylation</keyword>
<dbReference type="Gene3D" id="3.40.50.300">
    <property type="entry name" value="P-loop containing nucleotide triphosphate hydrolases"/>
    <property type="match status" value="1"/>
</dbReference>
<keyword evidence="7" id="KW-1133">Transmembrane helix</keyword>
<keyword evidence="9" id="KW-1185">Reference proteome</keyword>
<dbReference type="NCBIfam" id="TIGR00231">
    <property type="entry name" value="small_GTP"/>
    <property type="match status" value="1"/>
</dbReference>
<dbReference type="GO" id="GO:0005525">
    <property type="term" value="F:GTP binding"/>
    <property type="evidence" value="ECO:0007669"/>
    <property type="project" value="UniProtKB-KW"/>
</dbReference>
<protein>
    <submittedName>
        <fullName evidence="8">Uncharacterized protein</fullName>
    </submittedName>
</protein>
<evidence type="ECO:0000256" key="1">
    <source>
        <dbReference type="ARBA" id="ARBA00004370"/>
    </source>
</evidence>
<keyword evidence="5 7" id="KW-0472">Membrane</keyword>
<dbReference type="SMART" id="SM00175">
    <property type="entry name" value="RAB"/>
    <property type="match status" value="1"/>
</dbReference>
<dbReference type="EMBL" id="JAACJK010000057">
    <property type="protein sequence ID" value="KAF5337065.1"/>
    <property type="molecule type" value="Genomic_DNA"/>
</dbReference>
<evidence type="ECO:0000256" key="4">
    <source>
        <dbReference type="ARBA" id="ARBA00023134"/>
    </source>
</evidence>
<dbReference type="InterPro" id="IPR003578">
    <property type="entry name" value="Small_GTPase_Rho"/>
</dbReference>
<evidence type="ECO:0000256" key="2">
    <source>
        <dbReference type="ARBA" id="ARBA00022481"/>
    </source>
</evidence>
<evidence type="ECO:0000313" key="8">
    <source>
        <dbReference type="EMBL" id="KAF5337065.1"/>
    </source>
</evidence>
<proteinExistence type="predicted"/>
<comment type="caution">
    <text evidence="8">The sequence shown here is derived from an EMBL/GenBank/DDBJ whole genome shotgun (WGS) entry which is preliminary data.</text>
</comment>
<feature type="transmembrane region" description="Helical" evidence="7">
    <location>
        <begin position="646"/>
        <end position="668"/>
    </location>
</feature>
<dbReference type="PROSITE" id="PS51421">
    <property type="entry name" value="RAS"/>
    <property type="match status" value="1"/>
</dbReference>
<organism evidence="8 9">
    <name type="scientific">Ephemerocybe angulata</name>
    <dbReference type="NCBI Taxonomy" id="980116"/>
    <lineage>
        <taxon>Eukaryota</taxon>
        <taxon>Fungi</taxon>
        <taxon>Dikarya</taxon>
        <taxon>Basidiomycota</taxon>
        <taxon>Agaricomycotina</taxon>
        <taxon>Agaricomycetes</taxon>
        <taxon>Agaricomycetidae</taxon>
        <taxon>Agaricales</taxon>
        <taxon>Agaricineae</taxon>
        <taxon>Psathyrellaceae</taxon>
        <taxon>Ephemerocybe</taxon>
    </lineage>
</organism>
<dbReference type="SMART" id="SM00173">
    <property type="entry name" value="RAS"/>
    <property type="match status" value="1"/>
</dbReference>
<dbReference type="OrthoDB" id="5595612at2759"/>
<comment type="subcellular location">
    <subcellularLocation>
        <location evidence="1">Membrane</location>
    </subcellularLocation>
</comment>